<dbReference type="InterPro" id="IPR028268">
    <property type="entry name" value="Pianissimo_fam"/>
</dbReference>
<feature type="domain" description="Rapamycin-insensitive companion of mTOR N-terminal" evidence="1">
    <location>
        <begin position="2"/>
        <end position="182"/>
    </location>
</feature>
<dbReference type="PANTHER" id="PTHR13298">
    <property type="entry name" value="CYTOSOLIC REGULATOR PIANISSIMO"/>
    <property type="match status" value="1"/>
</dbReference>
<evidence type="ECO:0000313" key="3">
    <source>
        <dbReference type="Proteomes" id="UP000276991"/>
    </source>
</evidence>
<dbReference type="GO" id="GO:0043539">
    <property type="term" value="F:protein serine/threonine kinase activator activity"/>
    <property type="evidence" value="ECO:0007669"/>
    <property type="project" value="TreeGrafter"/>
</dbReference>
<proteinExistence type="predicted"/>
<organism evidence="2 3">
    <name type="scientific">Acanthocheilonema viteae</name>
    <name type="common">Filarial nematode worm</name>
    <name type="synonym">Dipetalonema viteae</name>
    <dbReference type="NCBI Taxonomy" id="6277"/>
    <lineage>
        <taxon>Eukaryota</taxon>
        <taxon>Metazoa</taxon>
        <taxon>Ecdysozoa</taxon>
        <taxon>Nematoda</taxon>
        <taxon>Chromadorea</taxon>
        <taxon>Rhabditida</taxon>
        <taxon>Spirurina</taxon>
        <taxon>Spiruromorpha</taxon>
        <taxon>Filarioidea</taxon>
        <taxon>Onchocercidae</taxon>
        <taxon>Acanthocheilonema</taxon>
    </lineage>
</organism>
<dbReference type="GO" id="GO:0038203">
    <property type="term" value="P:TORC2 signaling"/>
    <property type="evidence" value="ECO:0007669"/>
    <property type="project" value="TreeGrafter"/>
</dbReference>
<gene>
    <name evidence="2" type="ORF">NAV_LOCUS5571</name>
</gene>
<dbReference type="PANTHER" id="PTHR13298:SF11">
    <property type="entry name" value="RAPAMYCIN-INSENSITIVE COMPANION OF MTOR"/>
    <property type="match status" value="1"/>
</dbReference>
<dbReference type="GO" id="GO:0031932">
    <property type="term" value="C:TORC2 complex"/>
    <property type="evidence" value="ECO:0007669"/>
    <property type="project" value="InterPro"/>
</dbReference>
<accession>A0A498SNK1</accession>
<sequence>MSSVRAITYRILRKASQLPDELSVLLNMHMDSFVIRSLEIDTNNSDERIEALKLCSMMLSHMNIKAKVSDNDGLKKKDYSSAVFPENIYRTLISIASCFFTIQLDRTKVEEKKDELGFSCFAVIIEQAAVTPDLILNSIDTGWIVELLTYAAFSDRLSTCVCRILCSWLDSPHLRMQAKLRLVLNVCP</sequence>
<dbReference type="OrthoDB" id="271111at2759"/>
<evidence type="ECO:0000313" key="2">
    <source>
        <dbReference type="EMBL" id="VBB30780.1"/>
    </source>
</evidence>
<dbReference type="EMBL" id="UPTC01000990">
    <property type="protein sequence ID" value="VBB30780.1"/>
    <property type="molecule type" value="Genomic_DNA"/>
</dbReference>
<reference evidence="2 3" key="1">
    <citation type="submission" date="2018-08" db="EMBL/GenBank/DDBJ databases">
        <authorList>
            <person name="Laetsch R D."/>
            <person name="Stevens L."/>
            <person name="Kumar S."/>
            <person name="Blaxter L. M."/>
        </authorList>
    </citation>
    <scope>NUCLEOTIDE SEQUENCE [LARGE SCALE GENOMIC DNA]</scope>
</reference>
<keyword evidence="3" id="KW-1185">Reference proteome</keyword>
<evidence type="ECO:0000259" key="1">
    <source>
        <dbReference type="Pfam" id="PF14664"/>
    </source>
</evidence>
<dbReference type="AlphaFoldDB" id="A0A498SNK1"/>
<dbReference type="InterPro" id="IPR028267">
    <property type="entry name" value="Pianissimo_N"/>
</dbReference>
<dbReference type="Proteomes" id="UP000276991">
    <property type="component" value="Unassembled WGS sequence"/>
</dbReference>
<dbReference type="GO" id="GO:0051897">
    <property type="term" value="P:positive regulation of phosphatidylinositol 3-kinase/protein kinase B signal transduction"/>
    <property type="evidence" value="ECO:0007669"/>
    <property type="project" value="TreeGrafter"/>
</dbReference>
<name>A0A498SNK1_ACAVI</name>
<protein>
    <recommendedName>
        <fullName evidence="1">Rapamycin-insensitive companion of mTOR N-terminal domain-containing protein</fullName>
    </recommendedName>
</protein>
<dbReference type="STRING" id="6277.A0A498SNK1"/>
<dbReference type="Pfam" id="PF14664">
    <property type="entry name" value="RICTOR_N"/>
    <property type="match status" value="1"/>
</dbReference>